<dbReference type="GO" id="GO:0085029">
    <property type="term" value="P:extracellular matrix assembly"/>
    <property type="evidence" value="ECO:0007669"/>
    <property type="project" value="TreeGrafter"/>
</dbReference>
<name>A0A8H6KH88_9PEZI</name>
<proteinExistence type="predicted"/>
<evidence type="ECO:0008006" key="9">
    <source>
        <dbReference type="Google" id="ProtNLM"/>
    </source>
</evidence>
<keyword evidence="3" id="KW-0328">Glycosyltransferase</keyword>
<feature type="transmembrane region" description="Helical" evidence="6">
    <location>
        <begin position="9"/>
        <end position="29"/>
    </location>
</feature>
<feature type="transmembrane region" description="Helical" evidence="6">
    <location>
        <begin position="469"/>
        <end position="490"/>
    </location>
</feature>
<feature type="transmembrane region" description="Helical" evidence="6">
    <location>
        <begin position="410"/>
        <end position="432"/>
    </location>
</feature>
<keyword evidence="6" id="KW-1133">Transmembrane helix</keyword>
<evidence type="ECO:0000256" key="6">
    <source>
        <dbReference type="SAM" id="Phobius"/>
    </source>
</evidence>
<comment type="caution">
    <text evidence="7">The sequence shown here is derived from an EMBL/GenBank/DDBJ whole genome shotgun (WGS) entry which is preliminary data.</text>
</comment>
<dbReference type="PANTHER" id="PTHR22913:SF12">
    <property type="entry name" value="MANNURONAN SYNTHASE"/>
    <property type="match status" value="1"/>
</dbReference>
<dbReference type="GO" id="GO:0005886">
    <property type="term" value="C:plasma membrane"/>
    <property type="evidence" value="ECO:0007669"/>
    <property type="project" value="UniProtKB-SubCell"/>
</dbReference>
<organism evidence="7 8">
    <name type="scientific">Colletotrichum musicola</name>
    <dbReference type="NCBI Taxonomy" id="2175873"/>
    <lineage>
        <taxon>Eukaryota</taxon>
        <taxon>Fungi</taxon>
        <taxon>Dikarya</taxon>
        <taxon>Ascomycota</taxon>
        <taxon>Pezizomycotina</taxon>
        <taxon>Sordariomycetes</taxon>
        <taxon>Hypocreomycetidae</taxon>
        <taxon>Glomerellales</taxon>
        <taxon>Glomerellaceae</taxon>
        <taxon>Colletotrichum</taxon>
        <taxon>Colletotrichum orchidearum species complex</taxon>
    </lineage>
</organism>
<dbReference type="Proteomes" id="UP000639643">
    <property type="component" value="Unassembled WGS sequence"/>
</dbReference>
<dbReference type="SUPFAM" id="SSF53448">
    <property type="entry name" value="Nucleotide-diphospho-sugar transferases"/>
    <property type="match status" value="1"/>
</dbReference>
<evidence type="ECO:0000256" key="1">
    <source>
        <dbReference type="ARBA" id="ARBA00004236"/>
    </source>
</evidence>
<protein>
    <recommendedName>
        <fullName evidence="9">Glycosyltransferase family 2</fullName>
    </recommendedName>
</protein>
<keyword evidence="2" id="KW-1003">Cell membrane</keyword>
<evidence type="ECO:0000256" key="2">
    <source>
        <dbReference type="ARBA" id="ARBA00022475"/>
    </source>
</evidence>
<dbReference type="OrthoDB" id="9876900at2759"/>
<comment type="subcellular location">
    <subcellularLocation>
        <location evidence="1">Cell membrane</location>
    </subcellularLocation>
</comment>
<keyword evidence="6" id="KW-0812">Transmembrane</keyword>
<dbReference type="PANTHER" id="PTHR22913">
    <property type="entry name" value="HYALURONAN SYNTHASE"/>
    <property type="match status" value="1"/>
</dbReference>
<keyword evidence="8" id="KW-1185">Reference proteome</keyword>
<keyword evidence="4" id="KW-0808">Transferase</keyword>
<dbReference type="GO" id="GO:0050501">
    <property type="term" value="F:hyaluronan synthase activity"/>
    <property type="evidence" value="ECO:0007669"/>
    <property type="project" value="TreeGrafter"/>
</dbReference>
<evidence type="ECO:0000256" key="3">
    <source>
        <dbReference type="ARBA" id="ARBA00022676"/>
    </source>
</evidence>
<keyword evidence="5 6" id="KW-0472">Membrane</keyword>
<gene>
    <name evidence="7" type="ORF">CMUS01_07354</name>
</gene>
<dbReference type="AlphaFoldDB" id="A0A8H6KH88"/>
<dbReference type="GO" id="GO:0030213">
    <property type="term" value="P:hyaluronan biosynthetic process"/>
    <property type="evidence" value="ECO:0007669"/>
    <property type="project" value="TreeGrafter"/>
</dbReference>
<feature type="transmembrane region" description="Helical" evidence="6">
    <location>
        <begin position="41"/>
        <end position="62"/>
    </location>
</feature>
<reference evidence="7" key="1">
    <citation type="journal article" date="2020" name="Phytopathology">
        <title>Genome Sequence Resources of Colletotrichum truncatum, C. plurivorum, C. musicola, and C. sojae: Four Species Pathogenic to Soybean (Glycine max).</title>
        <authorList>
            <person name="Rogerio F."/>
            <person name="Boufleur T.R."/>
            <person name="Ciampi-Guillardi M."/>
            <person name="Sukno S.A."/>
            <person name="Thon M.R."/>
            <person name="Massola Junior N.S."/>
            <person name="Baroncelli R."/>
        </authorList>
    </citation>
    <scope>NUCLEOTIDE SEQUENCE</scope>
    <source>
        <strain evidence="7">LFN0074</strain>
    </source>
</reference>
<dbReference type="EMBL" id="WIGM01000261">
    <property type="protein sequence ID" value="KAF6831427.1"/>
    <property type="molecule type" value="Genomic_DNA"/>
</dbReference>
<sequence>MSVLRFRTVIGRLVALGTTLTFATFQYITIKSRNSFGVYDIFFQVASCIILFNFLVIISRWIEYEPIAGIKDNERLPTISVIIPAYNESEFVKNSICSVVSSDYPKEKIHIIVVDDGSSDDTWSHIQQATQQALQSEPPVQCTAIQHEVNSGKRQAMVTAFAEATNNVIVTLDSDTILEKQALRNLISPLVLDSDIGGVTGHLSVYNVQSDGWDSFIPRTLDCLFEQNGNIPRAAQSKHGFVNILPGAISAFRRHAAQPHAQALVEARFLGKPLRHGEDVQLTMSLLRDGWRLRYQSNAVVYTVAPETFRRAFLMYVRWERSNYTYWALGLVKLALVDAGRYVRYKLGLLSLGDADLDMEKLSGQSVVRAANARHPDFQPILMILCTGFANFSCLGAAFSWVLGAYRSPWVTVMNICCLIVFATWSSTLLLADALNGEEGNSALQDGPHGAKQDGAGQSYPRLQKKMQYSCFSTVANFLFVSWASVFGLSTLKSQSWLTR</sequence>
<feature type="transmembrane region" description="Helical" evidence="6">
    <location>
        <begin position="381"/>
        <end position="404"/>
    </location>
</feature>
<evidence type="ECO:0000256" key="4">
    <source>
        <dbReference type="ARBA" id="ARBA00022679"/>
    </source>
</evidence>
<evidence type="ECO:0000313" key="8">
    <source>
        <dbReference type="Proteomes" id="UP000639643"/>
    </source>
</evidence>
<dbReference type="Pfam" id="PF13641">
    <property type="entry name" value="Glyco_tranf_2_3"/>
    <property type="match status" value="1"/>
</dbReference>
<evidence type="ECO:0000313" key="7">
    <source>
        <dbReference type="EMBL" id="KAF6831427.1"/>
    </source>
</evidence>
<dbReference type="Gene3D" id="3.90.550.10">
    <property type="entry name" value="Spore Coat Polysaccharide Biosynthesis Protein SpsA, Chain A"/>
    <property type="match status" value="1"/>
</dbReference>
<evidence type="ECO:0000256" key="5">
    <source>
        <dbReference type="ARBA" id="ARBA00023136"/>
    </source>
</evidence>
<accession>A0A8H6KH88</accession>
<dbReference type="InterPro" id="IPR029044">
    <property type="entry name" value="Nucleotide-diphossugar_trans"/>
</dbReference>